<dbReference type="PANTHER" id="PTHR43213:SF5">
    <property type="entry name" value="BIFUNCTIONAL DTTP_UTP PYROPHOSPHATASE_METHYLTRANSFERASE PROTEIN-RELATED"/>
    <property type="match status" value="1"/>
</dbReference>
<dbReference type="HAMAP" id="MF_00528">
    <property type="entry name" value="Maf"/>
    <property type="match status" value="1"/>
</dbReference>
<name>A0A316V3Y0_9BASI</name>
<dbReference type="InterPro" id="IPR029001">
    <property type="entry name" value="ITPase-like_fam"/>
</dbReference>
<dbReference type="NCBIfam" id="TIGR00172">
    <property type="entry name" value="maf"/>
    <property type="match status" value="1"/>
</dbReference>
<dbReference type="Pfam" id="PF02545">
    <property type="entry name" value="Maf"/>
    <property type="match status" value="1"/>
</dbReference>
<organism evidence="3 4">
    <name type="scientific">Jaminaea rosea</name>
    <dbReference type="NCBI Taxonomy" id="1569628"/>
    <lineage>
        <taxon>Eukaryota</taxon>
        <taxon>Fungi</taxon>
        <taxon>Dikarya</taxon>
        <taxon>Basidiomycota</taxon>
        <taxon>Ustilaginomycotina</taxon>
        <taxon>Exobasidiomycetes</taxon>
        <taxon>Microstromatales</taxon>
        <taxon>Microstromatales incertae sedis</taxon>
        <taxon>Jaminaea</taxon>
    </lineage>
</organism>
<dbReference type="Proteomes" id="UP000245884">
    <property type="component" value="Unassembled WGS sequence"/>
</dbReference>
<dbReference type="PIRSF" id="PIRSF006305">
    <property type="entry name" value="Maf"/>
    <property type="match status" value="1"/>
</dbReference>
<dbReference type="Gene3D" id="3.90.950.10">
    <property type="match status" value="1"/>
</dbReference>
<comment type="cofactor">
    <cofactor evidence="1">
        <name>a divalent metal cation</name>
        <dbReference type="ChEBI" id="CHEBI:60240"/>
    </cofactor>
</comment>
<gene>
    <name evidence="3" type="ORF">BDZ90DRAFT_277332</name>
</gene>
<accession>A0A316V3Y0</accession>
<sequence>MAPQKASTSCISDDALRIPALDKLRGRRVILASSSPRRKEILASVGIHPEIIPSTFEEDLPKSSFAGEKAIQYPAETAAHKALEVYQRLLKEDPDAERPPDMVLAADTVVVKDGEIMEKPADKADHVRMLGDLNGGECQVVTGIALVLPTLTSPGYQLHSLSETTDVQFADSPPEILEAYIASGEGMDRAGGFAIQGKGGLLVKRIEGDWNNVVGLPVFSLCTFLHELVETGQLDFDD</sequence>
<evidence type="ECO:0000256" key="1">
    <source>
        <dbReference type="ARBA" id="ARBA00001968"/>
    </source>
</evidence>
<dbReference type="CDD" id="cd00555">
    <property type="entry name" value="Maf"/>
    <property type="match status" value="1"/>
</dbReference>
<dbReference type="PANTHER" id="PTHR43213">
    <property type="entry name" value="BIFUNCTIONAL DTTP/UTP PYROPHOSPHATASE/METHYLTRANSFERASE PROTEIN-RELATED"/>
    <property type="match status" value="1"/>
</dbReference>
<evidence type="ECO:0000313" key="4">
    <source>
        <dbReference type="Proteomes" id="UP000245884"/>
    </source>
</evidence>
<dbReference type="OrthoDB" id="10267058at2759"/>
<reference evidence="3 4" key="1">
    <citation type="journal article" date="2018" name="Mol. Biol. Evol.">
        <title>Broad Genomic Sampling Reveals a Smut Pathogenic Ancestry of the Fungal Clade Ustilaginomycotina.</title>
        <authorList>
            <person name="Kijpornyongpan T."/>
            <person name="Mondo S.J."/>
            <person name="Barry K."/>
            <person name="Sandor L."/>
            <person name="Lee J."/>
            <person name="Lipzen A."/>
            <person name="Pangilinan J."/>
            <person name="LaButti K."/>
            <person name="Hainaut M."/>
            <person name="Henrissat B."/>
            <person name="Grigoriev I.V."/>
            <person name="Spatafora J.W."/>
            <person name="Aime M.C."/>
        </authorList>
    </citation>
    <scope>NUCLEOTIDE SEQUENCE [LARGE SCALE GENOMIC DNA]</scope>
    <source>
        <strain evidence="3 4">MCA 5214</strain>
    </source>
</reference>
<dbReference type="SUPFAM" id="SSF52972">
    <property type="entry name" value="ITPase-like"/>
    <property type="match status" value="1"/>
</dbReference>
<dbReference type="GeneID" id="37030821"/>
<dbReference type="GO" id="GO:0047429">
    <property type="term" value="F:nucleoside triphosphate diphosphatase activity"/>
    <property type="evidence" value="ECO:0007669"/>
    <property type="project" value="InterPro"/>
</dbReference>
<dbReference type="EMBL" id="KZ819662">
    <property type="protein sequence ID" value="PWN30913.1"/>
    <property type="molecule type" value="Genomic_DNA"/>
</dbReference>
<dbReference type="AlphaFoldDB" id="A0A316V3Y0"/>
<evidence type="ECO:0000313" key="3">
    <source>
        <dbReference type="EMBL" id="PWN30913.1"/>
    </source>
</evidence>
<protein>
    <submittedName>
        <fullName evidence="3">Maf-like protein</fullName>
    </submittedName>
</protein>
<dbReference type="STRING" id="1569628.A0A316V3Y0"/>
<keyword evidence="4" id="KW-1185">Reference proteome</keyword>
<dbReference type="InterPro" id="IPR003697">
    <property type="entry name" value="Maf-like"/>
</dbReference>
<keyword evidence="2" id="KW-0378">Hydrolase</keyword>
<dbReference type="RefSeq" id="XP_025365525.1">
    <property type="nucleotide sequence ID" value="XM_025508998.1"/>
</dbReference>
<evidence type="ECO:0000256" key="2">
    <source>
        <dbReference type="ARBA" id="ARBA00022801"/>
    </source>
</evidence>
<proteinExistence type="inferred from homology"/>